<evidence type="ECO:0000313" key="13">
    <source>
        <dbReference type="Proteomes" id="UP001633002"/>
    </source>
</evidence>
<dbReference type="InterPro" id="IPR053793">
    <property type="entry name" value="PB1-like"/>
</dbReference>
<feature type="compositionally biased region" description="Polar residues" evidence="9">
    <location>
        <begin position="833"/>
        <end position="842"/>
    </location>
</feature>
<accession>A0ABD3H9A2</accession>
<dbReference type="Gene3D" id="2.40.330.10">
    <property type="entry name" value="DNA-binding pseudobarrel domain"/>
    <property type="match status" value="1"/>
</dbReference>
<dbReference type="Pfam" id="PF02362">
    <property type="entry name" value="B3"/>
    <property type="match status" value="1"/>
</dbReference>
<feature type="compositionally biased region" description="Polar residues" evidence="9">
    <location>
        <begin position="427"/>
        <end position="448"/>
    </location>
</feature>
<dbReference type="SUPFAM" id="SSF54277">
    <property type="entry name" value="CAD &amp; PB1 domains"/>
    <property type="match status" value="1"/>
</dbReference>
<dbReference type="PROSITE" id="PS51745">
    <property type="entry name" value="PB1"/>
    <property type="match status" value="1"/>
</dbReference>
<reference evidence="12 13" key="1">
    <citation type="submission" date="2024-09" db="EMBL/GenBank/DDBJ databases">
        <title>Chromosome-scale assembly of Riccia sorocarpa.</title>
        <authorList>
            <person name="Paukszto L."/>
        </authorList>
    </citation>
    <scope>NUCLEOTIDE SEQUENCE [LARGE SCALE GENOMIC DNA]</scope>
    <source>
        <strain evidence="12">LP-2024</strain>
        <tissue evidence="12">Aerial parts of the thallus</tissue>
    </source>
</reference>
<keyword evidence="3 8" id="KW-0805">Transcription regulation</keyword>
<dbReference type="InterPro" id="IPR015300">
    <property type="entry name" value="DNA-bd_pseudobarrel_sf"/>
</dbReference>
<dbReference type="SUPFAM" id="SSF101936">
    <property type="entry name" value="DNA-binding pseudobarrel domain"/>
    <property type="match status" value="1"/>
</dbReference>
<evidence type="ECO:0000256" key="5">
    <source>
        <dbReference type="ARBA" id="ARBA00023163"/>
    </source>
</evidence>
<evidence type="ECO:0000256" key="2">
    <source>
        <dbReference type="ARBA" id="ARBA00007853"/>
    </source>
</evidence>
<dbReference type="Gene3D" id="3.10.20.90">
    <property type="entry name" value="Phosphatidylinositol 3-kinase Catalytic Subunit, Chain A, domain 1"/>
    <property type="match status" value="1"/>
</dbReference>
<dbReference type="SMART" id="SM01019">
    <property type="entry name" value="B3"/>
    <property type="match status" value="1"/>
</dbReference>
<sequence length="868" mass="94791">MSEASSTSRHPYKSNNGLALKFQQPSDASSLQSLARGSMARPTTSHAHTANSFLACDDQLDSELWYACAGPRKALPPVGSFVAYLPQGHIEQVASYNNQELDTQIPRYNLPAVIPCTLSDIQLNADPETDEVYATLTLVPLSEALEDSFDCSESPICTRSKTRSFTKTLTQSDTSTHGGFSVPRKAAEDCLPPLDMTPTPDENGQIPPPSQELVAKDFHGNEWKFRHIYRGQPKRHLLTTGWSVFVGQKRLVAGDAVLFLRGENGDLRVGVRRAPRQQQLQPKVVTSPTMHIGVLAAAAHAATEKSRFSLIYNPRSCPSEFVIPYTKYLKALKSNFSVGQRFRMDFGSEDVSDRRHTGTITGVSDYDPTTWPGSAWRSLQVNWDEPLSSERRDRVSPWEVEPFTASSTPAPAVSTRKRARAVTQTQVLASSTAAKRNVNESKVQSSRLAGSHVGAEKMQVDEDSLSSKMSWVKVEENSRTDMAICGPSSGADNWMRRPEPSQVPDIFRTHSAGGVQDFRGVVDYQMREPEQLRFCVKPFRDNKKEDISGTALQLSSPRPGLQSFMKSTTDLNLAVSSPASTSKPPTLLWPNQQPVVLTSFETSSSASWLYRTGQADVPASSPRVPVPDCTKLTMSSINPSDPDNGSNPSTPKEPFWDRRLRAETDCSRPAAPVQGECKIFGVPLDKPATAILSAQLPAHSKSLRSNDEATGPSGVSPSPTTSAVGGTDQDKGLSRSVKSSHNVQQGPVRTFTKIHKHGSYGRSIDVSSYDGYADLLRKVESLFDLNGELFDKKSGWQLVYTDHEDDVLLVGDDPWMEFVSCVRQLRLLAPGEASSSGKSGQSADEEGGNGIRRSDASSPSQGPRGDDV</sequence>
<feature type="region of interest" description="Disordered" evidence="9">
    <location>
        <begin position="830"/>
        <end position="868"/>
    </location>
</feature>
<comment type="subcellular location">
    <subcellularLocation>
        <location evidence="1 8">Nucleus</location>
    </subcellularLocation>
</comment>
<dbReference type="GO" id="GO:0003677">
    <property type="term" value="F:DNA binding"/>
    <property type="evidence" value="ECO:0007669"/>
    <property type="project" value="UniProtKB-KW"/>
</dbReference>
<dbReference type="InterPro" id="IPR010525">
    <property type="entry name" value="ARF_dom"/>
</dbReference>
<comment type="function">
    <text evidence="8">Auxin response factors (ARFs) are transcriptional factors that bind specifically to the DNA sequence 5'-TGTCTC-3' found in the auxin-responsive promoter elements (AuxREs).</text>
</comment>
<evidence type="ECO:0000313" key="12">
    <source>
        <dbReference type="EMBL" id="KAL3687893.1"/>
    </source>
</evidence>
<organism evidence="12 13">
    <name type="scientific">Riccia sorocarpa</name>
    <dbReference type="NCBI Taxonomy" id="122646"/>
    <lineage>
        <taxon>Eukaryota</taxon>
        <taxon>Viridiplantae</taxon>
        <taxon>Streptophyta</taxon>
        <taxon>Embryophyta</taxon>
        <taxon>Marchantiophyta</taxon>
        <taxon>Marchantiopsida</taxon>
        <taxon>Marchantiidae</taxon>
        <taxon>Marchantiales</taxon>
        <taxon>Ricciaceae</taxon>
        <taxon>Riccia</taxon>
    </lineage>
</organism>
<dbReference type="Pfam" id="PF02309">
    <property type="entry name" value="AUX_IAA"/>
    <property type="match status" value="1"/>
</dbReference>
<evidence type="ECO:0000256" key="4">
    <source>
        <dbReference type="ARBA" id="ARBA00023125"/>
    </source>
</evidence>
<dbReference type="FunFam" id="2.30.30.1040:FF:000001">
    <property type="entry name" value="Auxin response factor"/>
    <property type="match status" value="1"/>
</dbReference>
<feature type="region of interest" description="Disordered" evidence="9">
    <location>
        <begin position="427"/>
        <end position="462"/>
    </location>
</feature>
<keyword evidence="7 8" id="KW-0927">Auxin signaling pathway</keyword>
<dbReference type="Gene3D" id="2.30.30.1040">
    <property type="match status" value="1"/>
</dbReference>
<evidence type="ECO:0000256" key="8">
    <source>
        <dbReference type="RuleBase" id="RU004561"/>
    </source>
</evidence>
<dbReference type="InterPro" id="IPR044835">
    <property type="entry name" value="ARF_plant"/>
</dbReference>
<dbReference type="PANTHER" id="PTHR31384">
    <property type="entry name" value="AUXIN RESPONSE FACTOR 4-RELATED"/>
    <property type="match status" value="1"/>
</dbReference>
<dbReference type="Pfam" id="PF06507">
    <property type="entry name" value="ARF_AD"/>
    <property type="match status" value="1"/>
</dbReference>
<comment type="caution">
    <text evidence="12">The sequence shown here is derived from an EMBL/GenBank/DDBJ whole genome shotgun (WGS) entry which is preliminary data.</text>
</comment>
<dbReference type="PANTHER" id="PTHR31384:SF1">
    <property type="entry name" value="AUXIN RESPONSE FACTOR 9"/>
    <property type="match status" value="1"/>
</dbReference>
<evidence type="ECO:0000259" key="10">
    <source>
        <dbReference type="PROSITE" id="PS50863"/>
    </source>
</evidence>
<feature type="region of interest" description="Disordered" evidence="9">
    <location>
        <begin position="615"/>
        <end position="654"/>
    </location>
</feature>
<feature type="region of interest" description="Disordered" evidence="9">
    <location>
        <begin position="701"/>
        <end position="749"/>
    </location>
</feature>
<evidence type="ECO:0000256" key="1">
    <source>
        <dbReference type="ARBA" id="ARBA00004123"/>
    </source>
</evidence>
<dbReference type="InterPro" id="IPR033389">
    <property type="entry name" value="AUX/IAA_dom"/>
</dbReference>
<name>A0ABD3H9A2_9MARC</name>
<dbReference type="Proteomes" id="UP001633002">
    <property type="component" value="Unassembled WGS sequence"/>
</dbReference>
<feature type="compositionally biased region" description="Polar residues" evidence="9">
    <location>
        <begin position="736"/>
        <end position="747"/>
    </location>
</feature>
<dbReference type="GO" id="GO:0009734">
    <property type="term" value="P:auxin-activated signaling pathway"/>
    <property type="evidence" value="ECO:0007669"/>
    <property type="project" value="UniProtKB-KW"/>
</dbReference>
<gene>
    <name evidence="12" type="ORF">R1sor_014202</name>
</gene>
<keyword evidence="5 8" id="KW-0804">Transcription</keyword>
<protein>
    <recommendedName>
        <fullName evidence="8">Auxin response factor</fullName>
    </recommendedName>
</protein>
<dbReference type="GO" id="GO:0005634">
    <property type="term" value="C:nucleus"/>
    <property type="evidence" value="ECO:0007669"/>
    <property type="project" value="UniProtKB-SubCell"/>
</dbReference>
<keyword evidence="4 8" id="KW-0238">DNA-binding</keyword>
<feature type="compositionally biased region" description="Polar residues" evidence="9">
    <location>
        <begin position="632"/>
        <end position="650"/>
    </location>
</feature>
<dbReference type="InterPro" id="IPR003340">
    <property type="entry name" value="B3_DNA-bd"/>
</dbReference>
<evidence type="ECO:0000259" key="11">
    <source>
        <dbReference type="PROSITE" id="PS51745"/>
    </source>
</evidence>
<comment type="subunit">
    <text evidence="8">Homodimers and heterodimers.</text>
</comment>
<comment type="similarity">
    <text evidence="2 8">Belongs to the ARF family.</text>
</comment>
<feature type="domain" description="TF-B3" evidence="10">
    <location>
        <begin position="165"/>
        <end position="275"/>
    </location>
</feature>
<dbReference type="EMBL" id="JBJQOH010000004">
    <property type="protein sequence ID" value="KAL3687893.1"/>
    <property type="molecule type" value="Genomic_DNA"/>
</dbReference>
<evidence type="ECO:0000256" key="6">
    <source>
        <dbReference type="ARBA" id="ARBA00023242"/>
    </source>
</evidence>
<proteinExistence type="inferred from homology"/>
<evidence type="ECO:0000256" key="7">
    <source>
        <dbReference type="ARBA" id="ARBA00023294"/>
    </source>
</evidence>
<dbReference type="FunFam" id="2.40.330.10:FF:000001">
    <property type="entry name" value="Auxin response factor"/>
    <property type="match status" value="1"/>
</dbReference>
<keyword evidence="6 8" id="KW-0539">Nucleus</keyword>
<evidence type="ECO:0000256" key="3">
    <source>
        <dbReference type="ARBA" id="ARBA00023015"/>
    </source>
</evidence>
<feature type="compositionally biased region" description="Low complexity" evidence="9">
    <location>
        <begin position="709"/>
        <end position="724"/>
    </location>
</feature>
<dbReference type="CDD" id="cd10017">
    <property type="entry name" value="B3_DNA"/>
    <property type="match status" value="1"/>
</dbReference>
<evidence type="ECO:0000256" key="9">
    <source>
        <dbReference type="SAM" id="MobiDB-lite"/>
    </source>
</evidence>
<dbReference type="AlphaFoldDB" id="A0ABD3H9A2"/>
<dbReference type="PROSITE" id="PS50863">
    <property type="entry name" value="B3"/>
    <property type="match status" value="1"/>
</dbReference>
<keyword evidence="13" id="KW-1185">Reference proteome</keyword>
<feature type="domain" description="PB1" evidence="11">
    <location>
        <begin position="749"/>
        <end position="832"/>
    </location>
</feature>